<dbReference type="SUPFAM" id="SSF56112">
    <property type="entry name" value="Protein kinase-like (PK-like)"/>
    <property type="match status" value="1"/>
</dbReference>
<feature type="compositionally biased region" description="Basic and acidic residues" evidence="6">
    <location>
        <begin position="114"/>
        <end position="140"/>
    </location>
</feature>
<dbReference type="PANTHER" id="PTHR45832">
    <property type="entry name" value="SERINE/THREONINE-PROTEIN KINASE SAMKA-RELATED-RELATED"/>
    <property type="match status" value="1"/>
</dbReference>
<evidence type="ECO:0000256" key="4">
    <source>
        <dbReference type="PROSITE-ProRule" id="PRU10141"/>
    </source>
</evidence>
<dbReference type="PROSITE" id="PS00107">
    <property type="entry name" value="PROTEIN_KINASE_ATP"/>
    <property type="match status" value="1"/>
</dbReference>
<dbReference type="Pfam" id="PF00069">
    <property type="entry name" value="Pkinase"/>
    <property type="match status" value="1"/>
</dbReference>
<keyword evidence="5" id="KW-0808">Transferase</keyword>
<dbReference type="Gene3D" id="3.90.810.10">
    <property type="entry name" value="CRIB domain"/>
    <property type="match status" value="1"/>
</dbReference>
<dbReference type="EMBL" id="CAXLJM020000006">
    <property type="protein sequence ID" value="CAL8071825.1"/>
    <property type="molecule type" value="Genomic_DNA"/>
</dbReference>
<evidence type="ECO:0000256" key="6">
    <source>
        <dbReference type="SAM" id="MobiDB-lite"/>
    </source>
</evidence>
<keyword evidence="2 4" id="KW-0547">Nucleotide-binding</keyword>
<organism evidence="8 9">
    <name type="scientific">Orchesella dallaii</name>
    <dbReference type="NCBI Taxonomy" id="48710"/>
    <lineage>
        <taxon>Eukaryota</taxon>
        <taxon>Metazoa</taxon>
        <taxon>Ecdysozoa</taxon>
        <taxon>Arthropoda</taxon>
        <taxon>Hexapoda</taxon>
        <taxon>Collembola</taxon>
        <taxon>Entomobryomorpha</taxon>
        <taxon>Entomobryoidea</taxon>
        <taxon>Orchesellidae</taxon>
        <taxon>Orchesellinae</taxon>
        <taxon>Orchesella</taxon>
    </lineage>
</organism>
<dbReference type="Gene3D" id="1.10.510.10">
    <property type="entry name" value="Transferase(Phosphotransferase) domain 1"/>
    <property type="match status" value="1"/>
</dbReference>
<proteinExistence type="inferred from homology"/>
<dbReference type="InterPro" id="IPR000095">
    <property type="entry name" value="CRIB_dom"/>
</dbReference>
<dbReference type="InterPro" id="IPR051931">
    <property type="entry name" value="PAK3-like"/>
</dbReference>
<dbReference type="InterPro" id="IPR000719">
    <property type="entry name" value="Prot_kinase_dom"/>
</dbReference>
<dbReference type="SMART" id="SM00220">
    <property type="entry name" value="S_TKc"/>
    <property type="match status" value="1"/>
</dbReference>
<dbReference type="PROSITE" id="PS50011">
    <property type="entry name" value="PROTEIN_KINASE_DOM"/>
    <property type="match status" value="1"/>
</dbReference>
<evidence type="ECO:0000313" key="8">
    <source>
        <dbReference type="EMBL" id="CAL8071825.1"/>
    </source>
</evidence>
<gene>
    <name evidence="8" type="ORF">ODALV1_LOCUS1906</name>
</gene>
<protein>
    <recommendedName>
        <fullName evidence="1">non-specific serine/threonine protein kinase</fullName>
        <ecNumber evidence="1">2.7.11.1</ecNumber>
    </recommendedName>
</protein>
<reference evidence="8 9" key="1">
    <citation type="submission" date="2024-08" db="EMBL/GenBank/DDBJ databases">
        <authorList>
            <person name="Cucini C."/>
            <person name="Frati F."/>
        </authorList>
    </citation>
    <scope>NUCLEOTIDE SEQUENCE [LARGE SCALE GENOMIC DNA]</scope>
</reference>
<dbReference type="EC" id="2.7.11.1" evidence="1"/>
<evidence type="ECO:0000256" key="2">
    <source>
        <dbReference type="ARBA" id="ARBA00022741"/>
    </source>
</evidence>
<dbReference type="InterPro" id="IPR008271">
    <property type="entry name" value="Ser/Thr_kinase_AS"/>
</dbReference>
<evidence type="ECO:0000259" key="7">
    <source>
        <dbReference type="PROSITE" id="PS50011"/>
    </source>
</evidence>
<dbReference type="PANTHER" id="PTHR45832:SF21">
    <property type="entry name" value="NON-SPECIFIC SERINE_THREONINE PROTEIN KINASE"/>
    <property type="match status" value="1"/>
</dbReference>
<evidence type="ECO:0000313" key="9">
    <source>
        <dbReference type="Proteomes" id="UP001642540"/>
    </source>
</evidence>
<comment type="similarity">
    <text evidence="5">Belongs to the protein kinase superfamily.</text>
</comment>
<evidence type="ECO:0000256" key="5">
    <source>
        <dbReference type="RuleBase" id="RU000304"/>
    </source>
</evidence>
<dbReference type="InterPro" id="IPR011009">
    <property type="entry name" value="Kinase-like_dom_sf"/>
</dbReference>
<name>A0ABP1PN96_9HEXA</name>
<keyword evidence="9" id="KW-1185">Reference proteome</keyword>
<keyword evidence="3 4" id="KW-0067">ATP-binding</keyword>
<dbReference type="Proteomes" id="UP001642540">
    <property type="component" value="Unassembled WGS sequence"/>
</dbReference>
<dbReference type="Gene3D" id="3.30.200.20">
    <property type="entry name" value="Phosphorylase Kinase, domain 1"/>
    <property type="match status" value="1"/>
</dbReference>
<accession>A0ABP1PN96</accession>
<feature type="binding site" evidence="4">
    <location>
        <position position="208"/>
    </location>
    <ligand>
        <name>ATP</name>
        <dbReference type="ChEBI" id="CHEBI:30616"/>
    </ligand>
</feature>
<feature type="region of interest" description="Disordered" evidence="6">
    <location>
        <begin position="1"/>
        <end position="20"/>
    </location>
</feature>
<dbReference type="InterPro" id="IPR017441">
    <property type="entry name" value="Protein_kinase_ATP_BS"/>
</dbReference>
<dbReference type="InterPro" id="IPR036936">
    <property type="entry name" value="CRIB_dom_sf"/>
</dbReference>
<evidence type="ECO:0000256" key="3">
    <source>
        <dbReference type="ARBA" id="ARBA00022840"/>
    </source>
</evidence>
<feature type="domain" description="Protein kinase" evidence="7">
    <location>
        <begin position="179"/>
        <end position="429"/>
    </location>
</feature>
<dbReference type="PROSITE" id="PS00108">
    <property type="entry name" value="PROTEIN_KINASE_ST"/>
    <property type="match status" value="1"/>
</dbReference>
<evidence type="ECO:0000256" key="1">
    <source>
        <dbReference type="ARBA" id="ARBA00012513"/>
    </source>
</evidence>
<dbReference type="SMART" id="SM00285">
    <property type="entry name" value="PBD"/>
    <property type="match status" value="1"/>
</dbReference>
<keyword evidence="5" id="KW-0723">Serine/threonine-protein kinase</keyword>
<dbReference type="Pfam" id="PF00786">
    <property type="entry name" value="PBD"/>
    <property type="match status" value="1"/>
</dbReference>
<comment type="caution">
    <text evidence="8">The sequence shown here is derived from an EMBL/GenBank/DDBJ whole genome shotgun (WGS) entry which is preliminary data.</text>
</comment>
<keyword evidence="5" id="KW-0418">Kinase</keyword>
<feature type="region of interest" description="Disordered" evidence="6">
    <location>
        <begin position="84"/>
        <end position="161"/>
    </location>
</feature>
<sequence length="453" mass="50946">MKAVKSISKLFSGRKPDESNMVISSPGQVTHNFHVHPDPETGALIGLPDQWMKILSNALTPEDLKKNPEQAVQALKTFFQVNKHQSPKHLYDEEQPVEDQPISEELKPPLPPKAQKDPVTDVSRRVEVPSPKDKVEDTRHGPNTNTTVLRKRGDPSQNSEDVMTQMRRICNPNDPNKRFEKSKEVGSGASGTVYTALDKESGNRVAIKEIDVTKQPKKELILNEIKVMKGFNHKNLVNFLDAYVVGDHLWVVMELLQGGPLTDVVTETVMREEQIATVCKEVLQAIHFLHSKGIIHRDIKSDNVLLGIDGSVKVTDFGFCANVQGDEKRTTMVGTPYWMAPEVVTRKQYGAKVDIWSLGIMAIEMIAGEPPYLQEAPLRALYLIATTGRPEIPDWHKLSREFQDFLDRCLQESVDARFSAAQLLEHPFLKKAVATRSLIPLIKEAQRVLHKEI</sequence>